<proteinExistence type="predicted"/>
<protein>
    <submittedName>
        <fullName evidence="2">Uncharacterized protein</fullName>
    </submittedName>
</protein>
<dbReference type="RefSeq" id="XP_035318546.1">
    <property type="nucleotide sequence ID" value="XM_035465558.1"/>
</dbReference>
<feature type="region of interest" description="Disordered" evidence="1">
    <location>
        <begin position="1"/>
        <end position="126"/>
    </location>
</feature>
<dbReference type="EMBL" id="JAANYQ010000020">
    <property type="protein sequence ID" value="KAF4119894.1"/>
    <property type="molecule type" value="Genomic_DNA"/>
</dbReference>
<gene>
    <name evidence="2" type="ORF">GMORB2_3582</name>
</gene>
<dbReference type="AlphaFoldDB" id="A0A9P4YRX0"/>
<sequence length="126" mass="13134">MQPSRKGRPSTTSAKSSTSRSRGLGGGTTGAKPRNIHFWPPASKATPIPQTSPAWDSTGPGLQSRGHPSHAPSTSSRGNQNQARPQSSNSASVARTGARQWLADGQNERNLASATEMAPVGHRRGA</sequence>
<evidence type="ECO:0000313" key="2">
    <source>
        <dbReference type="EMBL" id="KAF4119894.1"/>
    </source>
</evidence>
<feature type="compositionally biased region" description="Polar residues" evidence="1">
    <location>
        <begin position="71"/>
        <end position="93"/>
    </location>
</feature>
<organism evidence="2 3">
    <name type="scientific">Geosmithia morbida</name>
    <dbReference type="NCBI Taxonomy" id="1094350"/>
    <lineage>
        <taxon>Eukaryota</taxon>
        <taxon>Fungi</taxon>
        <taxon>Dikarya</taxon>
        <taxon>Ascomycota</taxon>
        <taxon>Pezizomycotina</taxon>
        <taxon>Sordariomycetes</taxon>
        <taxon>Hypocreomycetidae</taxon>
        <taxon>Hypocreales</taxon>
        <taxon>Bionectriaceae</taxon>
        <taxon>Geosmithia</taxon>
    </lineage>
</organism>
<evidence type="ECO:0000256" key="1">
    <source>
        <dbReference type="SAM" id="MobiDB-lite"/>
    </source>
</evidence>
<name>A0A9P4YRX0_9HYPO</name>
<dbReference type="Proteomes" id="UP000749293">
    <property type="component" value="Unassembled WGS sequence"/>
</dbReference>
<evidence type="ECO:0000313" key="3">
    <source>
        <dbReference type="Proteomes" id="UP000749293"/>
    </source>
</evidence>
<comment type="caution">
    <text evidence="2">The sequence shown here is derived from an EMBL/GenBank/DDBJ whole genome shotgun (WGS) entry which is preliminary data.</text>
</comment>
<keyword evidence="3" id="KW-1185">Reference proteome</keyword>
<feature type="compositionally biased region" description="Low complexity" evidence="1">
    <location>
        <begin position="9"/>
        <end position="22"/>
    </location>
</feature>
<accession>A0A9P4YRX0</accession>
<reference evidence="2" key="1">
    <citation type="submission" date="2020-03" db="EMBL/GenBank/DDBJ databases">
        <title>Site-based positive gene gene selection in Geosmithia morbida across the United States reveals a broad range of putative effectors and factors for local host and environmental adapation.</title>
        <authorList>
            <person name="Onufrak A."/>
            <person name="Murdoch R.W."/>
            <person name="Gazis R."/>
            <person name="Huff M."/>
            <person name="Staton M."/>
            <person name="Klingeman W."/>
            <person name="Hadziabdic D."/>
        </authorList>
    </citation>
    <scope>NUCLEOTIDE SEQUENCE</scope>
    <source>
        <strain evidence="2">1262</strain>
    </source>
</reference>
<dbReference type="GeneID" id="55969810"/>